<dbReference type="Proteomes" id="UP001159042">
    <property type="component" value="Unassembled WGS sequence"/>
</dbReference>
<dbReference type="PANTHER" id="PTHR33236:SF11">
    <property type="entry name" value="CUB DOMAIN-CONTAINING PROTEIN"/>
    <property type="match status" value="1"/>
</dbReference>
<comment type="caution">
    <text evidence="2">The sequence shown here is derived from an EMBL/GenBank/DDBJ whole genome shotgun (WGS) entry which is preliminary data.</text>
</comment>
<dbReference type="AlphaFoldDB" id="A0AAV8VPI6"/>
<evidence type="ECO:0000313" key="2">
    <source>
        <dbReference type="EMBL" id="KAJ8916035.1"/>
    </source>
</evidence>
<organism evidence="2 3">
    <name type="scientific">Exocentrus adspersus</name>
    <dbReference type="NCBI Taxonomy" id="1586481"/>
    <lineage>
        <taxon>Eukaryota</taxon>
        <taxon>Metazoa</taxon>
        <taxon>Ecdysozoa</taxon>
        <taxon>Arthropoda</taxon>
        <taxon>Hexapoda</taxon>
        <taxon>Insecta</taxon>
        <taxon>Pterygota</taxon>
        <taxon>Neoptera</taxon>
        <taxon>Endopterygota</taxon>
        <taxon>Coleoptera</taxon>
        <taxon>Polyphaga</taxon>
        <taxon>Cucujiformia</taxon>
        <taxon>Chrysomeloidea</taxon>
        <taxon>Cerambycidae</taxon>
        <taxon>Lamiinae</taxon>
        <taxon>Acanthocinini</taxon>
        <taxon>Exocentrus</taxon>
    </lineage>
</organism>
<gene>
    <name evidence="2" type="ORF">NQ315_010903</name>
</gene>
<proteinExistence type="predicted"/>
<dbReference type="PANTHER" id="PTHR33236">
    <property type="entry name" value="INTRAFLAGELLAR TRANSPORT PROTEIN 122 FAMILY PROTEIN-RELATED"/>
    <property type="match status" value="1"/>
</dbReference>
<reference evidence="2 3" key="1">
    <citation type="journal article" date="2023" name="Insect Mol. Biol.">
        <title>Genome sequencing provides insights into the evolution of gene families encoding plant cell wall-degrading enzymes in longhorned beetles.</title>
        <authorList>
            <person name="Shin N.R."/>
            <person name="Okamura Y."/>
            <person name="Kirsch R."/>
            <person name="Pauchet Y."/>
        </authorList>
    </citation>
    <scope>NUCLEOTIDE SEQUENCE [LARGE SCALE GENOMIC DNA]</scope>
    <source>
        <strain evidence="2">EAD_L_NR</strain>
    </source>
</reference>
<name>A0AAV8VPI6_9CUCU</name>
<protein>
    <recommendedName>
        <fullName evidence="1">CUB domain-containing protein</fullName>
    </recommendedName>
</protein>
<evidence type="ECO:0000313" key="3">
    <source>
        <dbReference type="Proteomes" id="UP001159042"/>
    </source>
</evidence>
<evidence type="ECO:0000259" key="1">
    <source>
        <dbReference type="Pfam" id="PF26080"/>
    </source>
</evidence>
<sequence>MRIDFEDLELTGPTNGTCSDERLVISGQNTNNQVPVICGYNTGQHVYVDVSSLSGPLQVSVLSASGARKRFKIKICQFGDTCLEPSSNCLQYFTGVSGVISSFNYDMASMLPRSVPGYFNNLNYAICIRREEGYCSVTYRNVANGVEYPFQFTNVDDSGSMIILPGQAGADIFNCPDDYIVIDGTRLCGDKFNDGSIEDFTMNADVTGLR</sequence>
<accession>A0AAV8VPI6</accession>
<keyword evidence="3" id="KW-1185">Reference proteome</keyword>
<dbReference type="Pfam" id="PF26080">
    <property type="entry name" value="CUB_animal"/>
    <property type="match status" value="1"/>
</dbReference>
<dbReference type="InterPro" id="IPR058698">
    <property type="entry name" value="CUB_metazoa"/>
</dbReference>
<feature type="domain" description="CUB" evidence="1">
    <location>
        <begin position="87"/>
        <end position="199"/>
    </location>
</feature>
<dbReference type="EMBL" id="JANEYG010000046">
    <property type="protein sequence ID" value="KAJ8916035.1"/>
    <property type="molecule type" value="Genomic_DNA"/>
</dbReference>